<evidence type="ECO:0000313" key="2">
    <source>
        <dbReference type="EMBL" id="KAK1334812.1"/>
    </source>
</evidence>
<dbReference type="EMBL" id="JAULJE010000014">
    <property type="protein sequence ID" value="KAK1334812.1"/>
    <property type="molecule type" value="Genomic_DNA"/>
</dbReference>
<evidence type="ECO:0000256" key="1">
    <source>
        <dbReference type="SAM" id="MobiDB-lite"/>
    </source>
</evidence>
<sequence length="237" mass="25732">MASPHTHIHLDYPDRPWGPAHVTCLDGRLKYAPSSSLQPPSCVLSSHHLQNHLRDQPTHPLFFFYLNSLLPNNHELPNSPELSHRGGVNHLANLHLQASHTYLSLGFHFKCNHVALEGVGHFFCELAEKRKAPQYTTLEPMQLSNSLAAANSSSTPPTMNAINLVTVKLQIAICLLGAVGPIINRNMSSGCTPGEPNASRRCKARGRRGECEVAPVAGPSTGPRALPYSEGARPGPE</sequence>
<dbReference type="InterPro" id="IPR009078">
    <property type="entry name" value="Ferritin-like_SF"/>
</dbReference>
<dbReference type="InterPro" id="IPR012347">
    <property type="entry name" value="Ferritin-like"/>
</dbReference>
<evidence type="ECO:0000313" key="3">
    <source>
        <dbReference type="Proteomes" id="UP001177744"/>
    </source>
</evidence>
<proteinExistence type="predicted"/>
<protein>
    <submittedName>
        <fullName evidence="2">Uncharacterized protein</fullName>
    </submittedName>
</protein>
<dbReference type="Proteomes" id="UP001177744">
    <property type="component" value="Unassembled WGS sequence"/>
</dbReference>
<feature type="region of interest" description="Disordered" evidence="1">
    <location>
        <begin position="213"/>
        <end position="237"/>
    </location>
</feature>
<comment type="caution">
    <text evidence="2">The sequence shown here is derived from an EMBL/GenBank/DDBJ whole genome shotgun (WGS) entry which is preliminary data.</text>
</comment>
<dbReference type="AlphaFoldDB" id="A0AA40HQ50"/>
<accession>A0AA40HQ50</accession>
<name>A0AA40HQ50_CNENI</name>
<dbReference type="SUPFAM" id="SSF47240">
    <property type="entry name" value="Ferritin-like"/>
    <property type="match status" value="1"/>
</dbReference>
<reference evidence="2" key="1">
    <citation type="submission" date="2023-06" db="EMBL/GenBank/DDBJ databases">
        <title>Reference genome for the Northern bat (Eptesicus nilssonii), a most northern bat species.</title>
        <authorList>
            <person name="Laine V.N."/>
            <person name="Pulliainen A.T."/>
            <person name="Lilley T.M."/>
        </authorList>
    </citation>
    <scope>NUCLEOTIDE SEQUENCE</scope>
    <source>
        <strain evidence="2">BLF_Eptnil</strain>
        <tissue evidence="2">Kidney</tissue>
    </source>
</reference>
<keyword evidence="3" id="KW-1185">Reference proteome</keyword>
<dbReference type="Gene3D" id="1.20.1260.10">
    <property type="match status" value="1"/>
</dbReference>
<organism evidence="2 3">
    <name type="scientific">Cnephaeus nilssonii</name>
    <name type="common">Northern bat</name>
    <name type="synonym">Eptesicus nilssonii</name>
    <dbReference type="NCBI Taxonomy" id="3371016"/>
    <lineage>
        <taxon>Eukaryota</taxon>
        <taxon>Metazoa</taxon>
        <taxon>Chordata</taxon>
        <taxon>Craniata</taxon>
        <taxon>Vertebrata</taxon>
        <taxon>Euteleostomi</taxon>
        <taxon>Mammalia</taxon>
        <taxon>Eutheria</taxon>
        <taxon>Laurasiatheria</taxon>
        <taxon>Chiroptera</taxon>
        <taxon>Yangochiroptera</taxon>
        <taxon>Vespertilionidae</taxon>
        <taxon>Cnephaeus</taxon>
    </lineage>
</organism>
<gene>
    <name evidence="2" type="ORF">QTO34_004380</name>
</gene>